<dbReference type="EMBL" id="RJSF01000049">
    <property type="protein sequence ID" value="RNM11000.1"/>
    <property type="molecule type" value="Genomic_DNA"/>
</dbReference>
<dbReference type="PANTHER" id="PTHR43163">
    <property type="entry name" value="DIPEPTIDE TRANSPORT SYSTEM PERMEASE PROTEIN DPPB-RELATED"/>
    <property type="match status" value="1"/>
</dbReference>
<gene>
    <name evidence="9" type="ORF">EFL26_22810</name>
</gene>
<proteinExistence type="inferred from homology"/>
<dbReference type="GO" id="GO:0055085">
    <property type="term" value="P:transmembrane transport"/>
    <property type="evidence" value="ECO:0007669"/>
    <property type="project" value="InterPro"/>
</dbReference>
<keyword evidence="10" id="KW-1185">Reference proteome</keyword>
<dbReference type="GO" id="GO:0005886">
    <property type="term" value="C:plasma membrane"/>
    <property type="evidence" value="ECO:0007669"/>
    <property type="project" value="UniProtKB-SubCell"/>
</dbReference>
<reference evidence="9 10" key="1">
    <citation type="submission" date="2018-11" db="EMBL/GenBank/DDBJ databases">
        <authorList>
            <person name="Li F."/>
        </authorList>
    </citation>
    <scope>NUCLEOTIDE SEQUENCE [LARGE SCALE GENOMIC DNA]</scope>
    <source>
        <strain evidence="9 10">Gsoil 818</strain>
    </source>
</reference>
<feature type="transmembrane region" description="Helical" evidence="7">
    <location>
        <begin position="258"/>
        <end position="280"/>
    </location>
</feature>
<comment type="caution">
    <text evidence="9">The sequence shown here is derived from an EMBL/GenBank/DDBJ whole genome shotgun (WGS) entry which is preliminary data.</text>
</comment>
<keyword evidence="3" id="KW-1003">Cell membrane</keyword>
<feature type="transmembrane region" description="Helical" evidence="7">
    <location>
        <begin position="9"/>
        <end position="29"/>
    </location>
</feature>
<keyword evidence="5 7" id="KW-1133">Transmembrane helix</keyword>
<sequence>MFAYIVRRLFAGVIMLVAMSMMTFVLFFASPIDPARFACGKICSPQQIAQVRKGLGFDRPVWEQWKDFAVGVVKGRDYPADKSLQKSAPNLVAHCAAPCLGYSNVNVTTVRDEFKTRIPVSFSLAIMAFIMWIVGGVGLGVIAALTKGSIIDRSVVGVSLVFFAFPTFFVGLFLLKFLAIKWGIFPVPNYVSIANGGVWNWLVNLVLPGLTLALFYMAGYVRMSRAFVLESMGEDYLRTAKAKGLAPRKILFKHTMRAALTPLVTMAGLDLAGLLGGAIITERVFNYNGLGKLAVDSIAVYDLPTIVGLVLLLGSFVIVANIVVDILYAFIDPRVRVG</sequence>
<evidence type="ECO:0000256" key="1">
    <source>
        <dbReference type="ARBA" id="ARBA00004651"/>
    </source>
</evidence>
<evidence type="ECO:0000313" key="10">
    <source>
        <dbReference type="Proteomes" id="UP000279994"/>
    </source>
</evidence>
<evidence type="ECO:0000256" key="4">
    <source>
        <dbReference type="ARBA" id="ARBA00022692"/>
    </source>
</evidence>
<comment type="subcellular location">
    <subcellularLocation>
        <location evidence="1 7">Cell membrane</location>
        <topology evidence="1 7">Multi-pass membrane protein</topology>
    </subcellularLocation>
</comment>
<dbReference type="Gene3D" id="1.10.3720.10">
    <property type="entry name" value="MetI-like"/>
    <property type="match status" value="1"/>
</dbReference>
<accession>A0A3N0GG48</accession>
<dbReference type="CDD" id="cd06261">
    <property type="entry name" value="TM_PBP2"/>
    <property type="match status" value="1"/>
</dbReference>
<dbReference type="PANTHER" id="PTHR43163:SF6">
    <property type="entry name" value="DIPEPTIDE TRANSPORT SYSTEM PERMEASE PROTEIN DPPB-RELATED"/>
    <property type="match status" value="1"/>
</dbReference>
<dbReference type="InterPro" id="IPR000515">
    <property type="entry name" value="MetI-like"/>
</dbReference>
<evidence type="ECO:0000256" key="2">
    <source>
        <dbReference type="ARBA" id="ARBA00022448"/>
    </source>
</evidence>
<dbReference type="SUPFAM" id="SSF161098">
    <property type="entry name" value="MetI-like"/>
    <property type="match status" value="1"/>
</dbReference>
<keyword evidence="6 7" id="KW-0472">Membrane</keyword>
<dbReference type="Proteomes" id="UP000279994">
    <property type="component" value="Unassembled WGS sequence"/>
</dbReference>
<feature type="transmembrane region" description="Helical" evidence="7">
    <location>
        <begin position="122"/>
        <end position="145"/>
    </location>
</feature>
<dbReference type="Pfam" id="PF19300">
    <property type="entry name" value="BPD_transp_1_N"/>
    <property type="match status" value="1"/>
</dbReference>
<evidence type="ECO:0000256" key="5">
    <source>
        <dbReference type="ARBA" id="ARBA00022989"/>
    </source>
</evidence>
<dbReference type="Pfam" id="PF00528">
    <property type="entry name" value="BPD_transp_1"/>
    <property type="match status" value="1"/>
</dbReference>
<evidence type="ECO:0000259" key="8">
    <source>
        <dbReference type="PROSITE" id="PS50928"/>
    </source>
</evidence>
<dbReference type="AlphaFoldDB" id="A0A3N0GG48"/>
<dbReference type="OrthoDB" id="147688at2"/>
<dbReference type="RefSeq" id="WP_123225237.1">
    <property type="nucleotide sequence ID" value="NZ_RJSF01000049.1"/>
</dbReference>
<evidence type="ECO:0000256" key="6">
    <source>
        <dbReference type="ARBA" id="ARBA00023136"/>
    </source>
</evidence>
<dbReference type="InterPro" id="IPR045621">
    <property type="entry name" value="BPD_transp_1_N"/>
</dbReference>
<evidence type="ECO:0000256" key="7">
    <source>
        <dbReference type="RuleBase" id="RU363032"/>
    </source>
</evidence>
<feature type="transmembrane region" description="Helical" evidence="7">
    <location>
        <begin position="198"/>
        <end position="218"/>
    </location>
</feature>
<protein>
    <submittedName>
        <fullName evidence="9">ABC transporter permease</fullName>
    </submittedName>
</protein>
<feature type="domain" description="ABC transmembrane type-1" evidence="8">
    <location>
        <begin position="118"/>
        <end position="328"/>
    </location>
</feature>
<keyword evidence="4 7" id="KW-0812">Transmembrane</keyword>
<dbReference type="InterPro" id="IPR035906">
    <property type="entry name" value="MetI-like_sf"/>
</dbReference>
<organism evidence="9 10">
    <name type="scientific">Nocardioides pocheonensis</name>
    <dbReference type="NCBI Taxonomy" id="661485"/>
    <lineage>
        <taxon>Bacteria</taxon>
        <taxon>Bacillati</taxon>
        <taxon>Actinomycetota</taxon>
        <taxon>Actinomycetes</taxon>
        <taxon>Propionibacteriales</taxon>
        <taxon>Nocardioidaceae</taxon>
        <taxon>Nocardioides</taxon>
    </lineage>
</organism>
<feature type="transmembrane region" description="Helical" evidence="7">
    <location>
        <begin position="306"/>
        <end position="331"/>
    </location>
</feature>
<comment type="similarity">
    <text evidence="7">Belongs to the binding-protein-dependent transport system permease family.</text>
</comment>
<evidence type="ECO:0000256" key="3">
    <source>
        <dbReference type="ARBA" id="ARBA00022475"/>
    </source>
</evidence>
<keyword evidence="2 7" id="KW-0813">Transport</keyword>
<name>A0A3N0GG48_9ACTN</name>
<dbReference type="PROSITE" id="PS50928">
    <property type="entry name" value="ABC_TM1"/>
    <property type="match status" value="1"/>
</dbReference>
<feature type="transmembrane region" description="Helical" evidence="7">
    <location>
        <begin position="157"/>
        <end position="178"/>
    </location>
</feature>
<evidence type="ECO:0000313" key="9">
    <source>
        <dbReference type="EMBL" id="RNM11000.1"/>
    </source>
</evidence>